<evidence type="ECO:0000313" key="1">
    <source>
        <dbReference type="EMBL" id="NJP32621.1"/>
    </source>
</evidence>
<reference evidence="1 2" key="1">
    <citation type="submission" date="2020-03" db="EMBL/GenBank/DDBJ databases">
        <title>WGS of actinomycetes isolated from Thailand.</title>
        <authorList>
            <person name="Thawai C."/>
        </authorList>
    </citation>
    <scope>NUCLEOTIDE SEQUENCE [LARGE SCALE GENOMIC DNA]</scope>
    <source>
        <strain evidence="1 2">HSS6-12</strain>
    </source>
</reference>
<sequence>MTVQVLFLALGASRTRTAAEESAQVVADGGQAVVLIDQRKPWQRVTFDPAVRVVELSRLESGRLPVRIEQLLLYRAPRRLFRVVGRGGLRDRMGRLSGAYEARFADRVHRRLAVPLYRSGWGEGSHPVIRQGLPGTFDLIVVLDPISMPYAAGLLADYEARGIALPRVAFGLDYAGTAAPGDAQGALGVGT</sequence>
<comment type="caution">
    <text evidence="1">The sequence shown here is derived from an EMBL/GenBank/DDBJ whole genome shotgun (WGS) entry which is preliminary data.</text>
</comment>
<proteinExistence type="predicted"/>
<name>A0ABX0Z484_9ACTN</name>
<organism evidence="1 2">
    <name type="scientific">Micromonospora thermarum</name>
    <dbReference type="NCBI Taxonomy" id="2720024"/>
    <lineage>
        <taxon>Bacteria</taxon>
        <taxon>Bacillati</taxon>
        <taxon>Actinomycetota</taxon>
        <taxon>Actinomycetes</taxon>
        <taxon>Micromonosporales</taxon>
        <taxon>Micromonosporaceae</taxon>
        <taxon>Micromonospora</taxon>
    </lineage>
</organism>
<accession>A0ABX0Z484</accession>
<keyword evidence="2" id="KW-1185">Reference proteome</keyword>
<evidence type="ECO:0000313" key="2">
    <source>
        <dbReference type="Proteomes" id="UP000783871"/>
    </source>
</evidence>
<dbReference type="EMBL" id="JAATEO010000010">
    <property type="protein sequence ID" value="NJP32621.1"/>
    <property type="molecule type" value="Genomic_DNA"/>
</dbReference>
<protein>
    <submittedName>
        <fullName evidence="1">Uncharacterized protein</fullName>
    </submittedName>
</protein>
<gene>
    <name evidence="1" type="ORF">HCJ94_11670</name>
</gene>
<dbReference type="Proteomes" id="UP000783871">
    <property type="component" value="Unassembled WGS sequence"/>
</dbReference>